<dbReference type="Pfam" id="PF15996">
    <property type="entry name" value="PNISR"/>
    <property type="match status" value="1"/>
</dbReference>
<protein>
    <submittedName>
        <fullName evidence="2">Arginine/serine-rich protein PNISR</fullName>
    </submittedName>
</protein>
<feature type="compositionally biased region" description="Low complexity" evidence="1">
    <location>
        <begin position="501"/>
        <end position="513"/>
    </location>
</feature>
<feature type="region of interest" description="Disordered" evidence="1">
    <location>
        <begin position="481"/>
        <end position="636"/>
    </location>
</feature>
<dbReference type="AlphaFoldDB" id="A0A2H8TJN6"/>
<sequence>MWSDPSSTSMAYGNQWMDPAFYKNMNNDQVDWASLAQQWIKMKETSPAISPGQQVKIPTSEHNLVKLGQYVEPRNPSNVAPVTNKMLGDHNIVSPVTRNNIEKPRAWNTWTWQQQQQWNWNWASSTASSIKAPTIEPVNSLRPPFVPPTLCEPPPYFPMVGPNKPFSHNNYWAGSNTSIPPPTDSDQWNKVSMISNVDNKTQDPSFIDAAKRKQLPAWIREGLEKMEREKRRKIEQDQSFDESDYSNSINENITQESPNLPISFDQETQMVDDEIEHVSSDYIHSTEFKKIEVLKNDSSPIIPRKTKAQIWEDTMLGLRKILTKLLMDVTNDMILSVAKEVLKTTLQTDIQGNQNQTSLASKLGLGVYGSESESSDESDEEQHISDYKQLKKDSDAAIQERILKRQREFSNIEARILTELDELEAKEKLVRSKFDNSIELSEEINDNGSQVVENIQTKVCNENEESSKKIDEGHDKIKKEFLDNFNIKNEKKKKKFKSKRSSSSSSSSSSSDTIKSDNTDSKYSYKKNDKIKSKSLNKKTLRTSVKRKRRSRSRHKSRSHSISKRNRSRSRQNSRSRSRHNSRSRSRYYDRRSPHFRSRRSRSPLPRHSYSKKHKSKRNSSSSSNESRSNKHRYRK</sequence>
<dbReference type="PANTHER" id="PTHR31518">
    <property type="entry name" value="ARGININE/SERINE-RICH PROTEIN PNISR"/>
    <property type="match status" value="1"/>
</dbReference>
<feature type="compositionally biased region" description="Polar residues" evidence="1">
    <location>
        <begin position="245"/>
        <end position="259"/>
    </location>
</feature>
<dbReference type="EMBL" id="GFXV01002087">
    <property type="protein sequence ID" value="MBW13892.1"/>
    <property type="molecule type" value="Transcribed_RNA"/>
</dbReference>
<gene>
    <name evidence="2" type="primary">PNISR_5</name>
</gene>
<evidence type="ECO:0000256" key="1">
    <source>
        <dbReference type="SAM" id="MobiDB-lite"/>
    </source>
</evidence>
<reference evidence="2" key="1">
    <citation type="submission" date="2017-10" db="EMBL/GenBank/DDBJ databases">
        <title>Transcriptome Assembly of Sugarcane Aphid Adults.</title>
        <authorList>
            <person name="Scully E.D."/>
            <person name="Palmer N.A."/>
            <person name="Geib S.M."/>
            <person name="Sarath G."/>
            <person name="Sattler S.E."/>
        </authorList>
    </citation>
    <scope>NUCLEOTIDE SEQUENCE</scope>
    <source>
        <tissue evidence="2">Whole body</tissue>
    </source>
</reference>
<feature type="region of interest" description="Disordered" evidence="1">
    <location>
        <begin position="229"/>
        <end position="259"/>
    </location>
</feature>
<feature type="compositionally biased region" description="Basic residues" evidence="1">
    <location>
        <begin position="533"/>
        <end position="586"/>
    </location>
</feature>
<name>A0A2H8TJN6_9HEMI</name>
<organism evidence="2">
    <name type="scientific">Melanaphis sacchari</name>
    <dbReference type="NCBI Taxonomy" id="742174"/>
    <lineage>
        <taxon>Eukaryota</taxon>
        <taxon>Metazoa</taxon>
        <taxon>Ecdysozoa</taxon>
        <taxon>Arthropoda</taxon>
        <taxon>Hexapoda</taxon>
        <taxon>Insecta</taxon>
        <taxon>Pterygota</taxon>
        <taxon>Neoptera</taxon>
        <taxon>Paraneoptera</taxon>
        <taxon>Hemiptera</taxon>
        <taxon>Sternorrhyncha</taxon>
        <taxon>Aphidomorpha</taxon>
        <taxon>Aphidoidea</taxon>
        <taxon>Aphididae</taxon>
        <taxon>Aphidini</taxon>
        <taxon>Melanaphis</taxon>
    </lineage>
</organism>
<feature type="compositionally biased region" description="Basic residues" evidence="1">
    <location>
        <begin position="490"/>
        <end position="500"/>
    </location>
</feature>
<dbReference type="OrthoDB" id="10065820at2759"/>
<proteinExistence type="predicted"/>
<evidence type="ECO:0000313" key="2">
    <source>
        <dbReference type="EMBL" id="MBW13892.1"/>
    </source>
</evidence>
<accession>A0A2H8TJN6</accession>
<dbReference type="InterPro" id="IPR031937">
    <property type="entry name" value="PNISR"/>
</dbReference>
<feature type="compositionally biased region" description="Basic residues" evidence="1">
    <location>
        <begin position="609"/>
        <end position="618"/>
    </location>
</feature>